<feature type="domain" description="Glycosyltransferase 2-like" evidence="1">
    <location>
        <begin position="6"/>
        <end position="141"/>
    </location>
</feature>
<dbReference type="CDD" id="cd00761">
    <property type="entry name" value="Glyco_tranf_GTA_type"/>
    <property type="match status" value="1"/>
</dbReference>
<accession>A0A6N9IRL6</accession>
<organism evidence="2 3">
    <name type="scientific">Ligilactobacillus salivarius</name>
    <dbReference type="NCBI Taxonomy" id="1624"/>
    <lineage>
        <taxon>Bacteria</taxon>
        <taxon>Bacillati</taxon>
        <taxon>Bacillota</taxon>
        <taxon>Bacilli</taxon>
        <taxon>Lactobacillales</taxon>
        <taxon>Lactobacillaceae</taxon>
        <taxon>Ligilactobacillus</taxon>
    </lineage>
</organism>
<evidence type="ECO:0000259" key="1">
    <source>
        <dbReference type="Pfam" id="PF00535"/>
    </source>
</evidence>
<evidence type="ECO:0000313" key="2">
    <source>
        <dbReference type="EMBL" id="MYY64574.1"/>
    </source>
</evidence>
<dbReference type="PANTHER" id="PTHR22916:SF3">
    <property type="entry name" value="UDP-GLCNAC:BETAGAL BETA-1,3-N-ACETYLGLUCOSAMINYLTRANSFERASE-LIKE PROTEIN 1"/>
    <property type="match status" value="1"/>
</dbReference>
<dbReference type="SUPFAM" id="SSF53448">
    <property type="entry name" value="Nucleotide-diphospho-sugar transferases"/>
    <property type="match status" value="1"/>
</dbReference>
<name>A0A6N9IRL6_9LACO</name>
<gene>
    <name evidence="2" type="ORF">FYL25_03885</name>
</gene>
<dbReference type="EMBL" id="VSUB01000003">
    <property type="protein sequence ID" value="MYY64574.1"/>
    <property type="molecule type" value="Genomic_DNA"/>
</dbReference>
<dbReference type="AlphaFoldDB" id="A0A6N9IRL6"/>
<evidence type="ECO:0000313" key="3">
    <source>
        <dbReference type="Proteomes" id="UP000471678"/>
    </source>
</evidence>
<protein>
    <submittedName>
        <fullName evidence="2">Glycosyltransferase family 2 protein</fullName>
    </submittedName>
</protein>
<keyword evidence="2" id="KW-0808">Transferase</keyword>
<reference evidence="2 3" key="1">
    <citation type="journal article" date="2020" name="Food Funct.">
        <title>Screening of Lactobacillus salivarius strains from the feces of Chinese populations and the evaluation of their effects against intestinal inflammation in mice.</title>
        <authorList>
            <person name="Zhai Q."/>
            <person name="Shen X."/>
            <person name="Cen S."/>
            <person name="Zhang C."/>
            <person name="Tian F."/>
            <person name="Zhao J."/>
            <person name="Zhang H."/>
            <person name="Xue Y."/>
            <person name="Chen W."/>
        </authorList>
    </citation>
    <scope>NUCLEOTIDE SEQUENCE [LARGE SCALE GENOMIC DNA]</scope>
    <source>
        <strain evidence="2 3">FYNDL5_1.scaf</strain>
    </source>
</reference>
<dbReference type="PANTHER" id="PTHR22916">
    <property type="entry name" value="GLYCOSYLTRANSFERASE"/>
    <property type="match status" value="1"/>
</dbReference>
<dbReference type="GO" id="GO:0016758">
    <property type="term" value="F:hexosyltransferase activity"/>
    <property type="evidence" value="ECO:0007669"/>
    <property type="project" value="UniProtKB-ARBA"/>
</dbReference>
<dbReference type="InterPro" id="IPR001173">
    <property type="entry name" value="Glyco_trans_2-like"/>
</dbReference>
<dbReference type="Pfam" id="PF00535">
    <property type="entry name" value="Glycos_transf_2"/>
    <property type="match status" value="1"/>
</dbReference>
<dbReference type="Proteomes" id="UP000471678">
    <property type="component" value="Unassembled WGS sequence"/>
</dbReference>
<dbReference type="Gene3D" id="3.90.550.10">
    <property type="entry name" value="Spore Coat Polysaccharide Biosynthesis Protein SpsA, Chain A"/>
    <property type="match status" value="1"/>
</dbReference>
<dbReference type="InterPro" id="IPR029044">
    <property type="entry name" value="Nucleotide-diphossugar_trans"/>
</dbReference>
<proteinExistence type="predicted"/>
<sequence length="331" mass="38468">MNKILTIVIPAYNVENYLDKILPTFLDNELLNDIEIIIVNDGSKDNTAIIAREYEKKYPQTVVLIDKENGGHGSTINSGIKHANGKYLRVIDGDDWVDTNALKNFINKLKSLDEDLVLTPFNNVYITNNQKEKIEFEDIIPEKEYSFEEVSSSLSRAYQIHSATFKTEILHEIPKITENCFYVDQEFIMYPIPFIKTLILIDETVYQYRLGTSGQSVAVKSQQKNRKMLARVTTDLAKYMKELKLDGVYQEMMYSRISGMLHSTVKAYHSIRSNKNIYEEWKKFVEIISNYIDVDSKRFSKIDTYALKENKISYIVLSNYYYIKTVLTGRL</sequence>
<comment type="caution">
    <text evidence="2">The sequence shown here is derived from an EMBL/GenBank/DDBJ whole genome shotgun (WGS) entry which is preliminary data.</text>
</comment>
<dbReference type="RefSeq" id="WP_161022464.1">
    <property type="nucleotide sequence ID" value="NZ_VSUB01000003.1"/>
</dbReference>